<dbReference type="Proteomes" id="UP000025238">
    <property type="component" value="Chromosome"/>
</dbReference>
<dbReference type="SUPFAM" id="SSF53098">
    <property type="entry name" value="Ribonuclease H-like"/>
    <property type="match status" value="1"/>
</dbReference>
<name>A0A023WXT8_STUST</name>
<dbReference type="KEGG" id="pstu:UIB01_19840"/>
<dbReference type="InterPro" id="IPR048020">
    <property type="entry name" value="Transpos_IS3"/>
</dbReference>
<dbReference type="Pfam" id="PF13333">
    <property type="entry name" value="rve_2"/>
    <property type="match status" value="1"/>
</dbReference>
<dbReference type="AlphaFoldDB" id="A0A023WXT8"/>
<reference evidence="2 3" key="1">
    <citation type="submission" date="2014-03" db="EMBL/GenBank/DDBJ databases">
        <title>Complete genome sequence of Pseudomonas stutzeri 19SMN4.</title>
        <authorList>
            <person name="Brunet-Galmes I."/>
            <person name="Nogales B."/>
            <person name="Busquets A."/>
            <person name="Pena A."/>
            <person name="Gomila M."/>
            <person name="Garcia-Valdes E."/>
            <person name="Lalucat J."/>
            <person name="Bennasar A."/>
            <person name="Bosch R."/>
        </authorList>
    </citation>
    <scope>NUCLEOTIDE SEQUENCE [LARGE SCALE GENOMIC DNA]</scope>
    <source>
        <strain evidence="2 3">19SMN4</strain>
    </source>
</reference>
<gene>
    <name evidence="2" type="ORF">UIB01_19840</name>
</gene>
<dbReference type="NCBIfam" id="NF033516">
    <property type="entry name" value="transpos_IS3"/>
    <property type="match status" value="1"/>
</dbReference>
<dbReference type="PATRIC" id="fig|316.97.peg.3965"/>
<dbReference type="GO" id="GO:0015074">
    <property type="term" value="P:DNA integration"/>
    <property type="evidence" value="ECO:0007669"/>
    <property type="project" value="InterPro"/>
</dbReference>
<dbReference type="Pfam" id="PF00665">
    <property type="entry name" value="rve"/>
    <property type="match status" value="1"/>
</dbReference>
<accession>A0A023WXT8</accession>
<evidence type="ECO:0000313" key="2">
    <source>
        <dbReference type="EMBL" id="AHY44604.1"/>
    </source>
</evidence>
<dbReference type="PANTHER" id="PTHR46889">
    <property type="entry name" value="TRANSPOSASE INSF FOR INSERTION SEQUENCE IS3B-RELATED"/>
    <property type="match status" value="1"/>
</dbReference>
<protein>
    <submittedName>
        <fullName evidence="2">Transposase</fullName>
    </submittedName>
</protein>
<feature type="domain" description="Integrase catalytic" evidence="1">
    <location>
        <begin position="122"/>
        <end position="285"/>
    </location>
</feature>
<dbReference type="InterPro" id="IPR012337">
    <property type="entry name" value="RNaseH-like_sf"/>
</dbReference>
<dbReference type="InterPro" id="IPR025948">
    <property type="entry name" value="HTH-like_dom"/>
</dbReference>
<dbReference type="PROSITE" id="PS50994">
    <property type="entry name" value="INTEGRASE"/>
    <property type="match status" value="1"/>
</dbReference>
<proteinExistence type="predicted"/>
<dbReference type="EMBL" id="CP007509">
    <property type="protein sequence ID" value="AHY44604.1"/>
    <property type="molecule type" value="Genomic_DNA"/>
</dbReference>
<dbReference type="Pfam" id="PF13276">
    <property type="entry name" value="HTH_21"/>
    <property type="match status" value="1"/>
</dbReference>
<dbReference type="InterPro" id="IPR050900">
    <property type="entry name" value="Transposase_IS3/IS150/IS904"/>
</dbReference>
<dbReference type="InterPro" id="IPR001584">
    <property type="entry name" value="Integrase_cat-core"/>
</dbReference>
<evidence type="ECO:0000259" key="1">
    <source>
        <dbReference type="PROSITE" id="PS50994"/>
    </source>
</evidence>
<sequence>MKYAFVRDHAAQYPIRRLCRTVGASPSGYYAWLNRAESRRSKANRTLLAQIETVHFDSRQTYGPIRIHRELHSQGSTAGLNRIARLKREAGLRTRQALVWQQAGRGRTFEHIVEHRLLRRFYADRPNERWVADITFIPTAQGWLYLSVIMDLYSRLIVGWAMDKKPSQELATLALEMSLGRRAKPIGLLLHTDQGVQYRTARYQALLAQNNIQPSMSRKGNCHDNAAMESFFHTLKTEHVRHHKYRTFDEARQSLFDYIEVFYNRQRRHSYLAYMTPFEYERLHAVS</sequence>
<evidence type="ECO:0000313" key="3">
    <source>
        <dbReference type="Proteomes" id="UP000025238"/>
    </source>
</evidence>
<dbReference type="Gene3D" id="3.30.420.10">
    <property type="entry name" value="Ribonuclease H-like superfamily/Ribonuclease H"/>
    <property type="match status" value="1"/>
</dbReference>
<dbReference type="OrthoDB" id="9810995at2"/>
<organism evidence="2 3">
    <name type="scientific">Stutzerimonas stutzeri</name>
    <name type="common">Pseudomonas stutzeri</name>
    <dbReference type="NCBI Taxonomy" id="316"/>
    <lineage>
        <taxon>Bacteria</taxon>
        <taxon>Pseudomonadati</taxon>
        <taxon>Pseudomonadota</taxon>
        <taxon>Gammaproteobacteria</taxon>
        <taxon>Pseudomonadales</taxon>
        <taxon>Pseudomonadaceae</taxon>
        <taxon>Stutzerimonas</taxon>
    </lineage>
</organism>
<dbReference type="InterPro" id="IPR036397">
    <property type="entry name" value="RNaseH_sf"/>
</dbReference>
<dbReference type="GO" id="GO:0003676">
    <property type="term" value="F:nucleic acid binding"/>
    <property type="evidence" value="ECO:0007669"/>
    <property type="project" value="InterPro"/>
</dbReference>
<dbReference type="PANTHER" id="PTHR46889:SF4">
    <property type="entry name" value="TRANSPOSASE INSO FOR INSERTION SEQUENCE ELEMENT IS911B-RELATED"/>
    <property type="match status" value="1"/>
</dbReference>